<dbReference type="AlphaFoldDB" id="A0A2K1ICS5"/>
<name>A0A2K1ICS5_PHYPA</name>
<evidence type="ECO:0000313" key="2">
    <source>
        <dbReference type="EnsemblPlants" id="PAC:32917947.CDS.1"/>
    </source>
</evidence>
<dbReference type="EMBL" id="ABEU02000026">
    <property type="protein sequence ID" value="PNR27082.1"/>
    <property type="molecule type" value="Genomic_DNA"/>
</dbReference>
<reference evidence="1 3" key="1">
    <citation type="journal article" date="2008" name="Science">
        <title>The Physcomitrella genome reveals evolutionary insights into the conquest of land by plants.</title>
        <authorList>
            <person name="Rensing S."/>
            <person name="Lang D."/>
            <person name="Zimmer A."/>
            <person name="Terry A."/>
            <person name="Salamov A."/>
            <person name="Shapiro H."/>
            <person name="Nishiyama T."/>
            <person name="Perroud P.-F."/>
            <person name="Lindquist E."/>
            <person name="Kamisugi Y."/>
            <person name="Tanahashi T."/>
            <person name="Sakakibara K."/>
            <person name="Fujita T."/>
            <person name="Oishi K."/>
            <person name="Shin-I T."/>
            <person name="Kuroki Y."/>
            <person name="Toyoda A."/>
            <person name="Suzuki Y."/>
            <person name="Hashimoto A."/>
            <person name="Yamaguchi K."/>
            <person name="Sugano A."/>
            <person name="Kohara Y."/>
            <person name="Fujiyama A."/>
            <person name="Anterola A."/>
            <person name="Aoki S."/>
            <person name="Ashton N."/>
            <person name="Barbazuk W.B."/>
            <person name="Barker E."/>
            <person name="Bennetzen J."/>
            <person name="Bezanilla M."/>
            <person name="Blankenship R."/>
            <person name="Cho S.H."/>
            <person name="Dutcher S."/>
            <person name="Estelle M."/>
            <person name="Fawcett J.A."/>
            <person name="Gundlach H."/>
            <person name="Hanada K."/>
            <person name="Heyl A."/>
            <person name="Hicks K.A."/>
            <person name="Hugh J."/>
            <person name="Lohr M."/>
            <person name="Mayer K."/>
            <person name="Melkozernov A."/>
            <person name="Murata T."/>
            <person name="Nelson D."/>
            <person name="Pils B."/>
            <person name="Prigge M."/>
            <person name="Reiss B."/>
            <person name="Renner T."/>
            <person name="Rombauts S."/>
            <person name="Rushton P."/>
            <person name="Sanderfoot A."/>
            <person name="Schween G."/>
            <person name="Shiu S.-H."/>
            <person name="Stueber K."/>
            <person name="Theodoulou F.L."/>
            <person name="Tu H."/>
            <person name="Van de Peer Y."/>
            <person name="Verrier P.J."/>
            <person name="Waters E."/>
            <person name="Wood A."/>
            <person name="Yang L."/>
            <person name="Cove D."/>
            <person name="Cuming A."/>
            <person name="Hasebe M."/>
            <person name="Lucas S."/>
            <person name="Mishler D.B."/>
            <person name="Reski R."/>
            <person name="Grigoriev I."/>
            <person name="Quatrano R.S."/>
            <person name="Boore J.L."/>
        </authorList>
    </citation>
    <scope>NUCLEOTIDE SEQUENCE [LARGE SCALE GENOMIC DNA]</scope>
    <source>
        <strain evidence="2 3">cv. Gransden 2004</strain>
    </source>
</reference>
<dbReference type="EnsemblPlants" id="Pp3c26_12375V3.1">
    <property type="protein sequence ID" value="PAC:32917947.CDS.1"/>
    <property type="gene ID" value="Pp3c26_12375"/>
</dbReference>
<reference evidence="1 3" key="2">
    <citation type="journal article" date="2018" name="Plant J.">
        <title>The Physcomitrella patens chromosome-scale assembly reveals moss genome structure and evolution.</title>
        <authorList>
            <person name="Lang D."/>
            <person name="Ullrich K.K."/>
            <person name="Murat F."/>
            <person name="Fuchs J."/>
            <person name="Jenkins J."/>
            <person name="Haas F.B."/>
            <person name="Piednoel M."/>
            <person name="Gundlach H."/>
            <person name="Van Bel M."/>
            <person name="Meyberg R."/>
            <person name="Vives C."/>
            <person name="Morata J."/>
            <person name="Symeonidi A."/>
            <person name="Hiss M."/>
            <person name="Muchero W."/>
            <person name="Kamisugi Y."/>
            <person name="Saleh O."/>
            <person name="Blanc G."/>
            <person name="Decker E.L."/>
            <person name="van Gessel N."/>
            <person name="Grimwood J."/>
            <person name="Hayes R.D."/>
            <person name="Graham S.W."/>
            <person name="Gunter L.E."/>
            <person name="McDaniel S.F."/>
            <person name="Hoernstein S.N.W."/>
            <person name="Larsson A."/>
            <person name="Li F.W."/>
            <person name="Perroud P.F."/>
            <person name="Phillips J."/>
            <person name="Ranjan P."/>
            <person name="Rokshar D.S."/>
            <person name="Rothfels C.J."/>
            <person name="Schneider L."/>
            <person name="Shu S."/>
            <person name="Stevenson D.W."/>
            <person name="Thummler F."/>
            <person name="Tillich M."/>
            <person name="Villarreal Aguilar J.C."/>
            <person name="Widiez T."/>
            <person name="Wong G.K."/>
            <person name="Wymore A."/>
            <person name="Zhang Y."/>
            <person name="Zimmer A.D."/>
            <person name="Quatrano R.S."/>
            <person name="Mayer K.F.X."/>
            <person name="Goodstein D."/>
            <person name="Casacuberta J.M."/>
            <person name="Vandepoele K."/>
            <person name="Reski R."/>
            <person name="Cuming A.C."/>
            <person name="Tuskan G.A."/>
            <person name="Maumus F."/>
            <person name="Salse J."/>
            <person name="Schmutz J."/>
            <person name="Rensing S.A."/>
        </authorList>
    </citation>
    <scope>NUCLEOTIDE SEQUENCE [LARGE SCALE GENOMIC DNA]</scope>
    <source>
        <strain evidence="2 3">cv. Gransden 2004</strain>
    </source>
</reference>
<evidence type="ECO:0000313" key="1">
    <source>
        <dbReference type="EMBL" id="PNR27082.1"/>
    </source>
</evidence>
<protein>
    <submittedName>
        <fullName evidence="1 2">Uncharacterized protein</fullName>
    </submittedName>
</protein>
<accession>A0A2K1ICS5</accession>
<dbReference type="Proteomes" id="UP000006727">
    <property type="component" value="Chromosome 26"/>
</dbReference>
<proteinExistence type="predicted"/>
<dbReference type="InParanoid" id="A0A2K1ICS5"/>
<reference evidence="2" key="3">
    <citation type="submission" date="2020-12" db="UniProtKB">
        <authorList>
            <consortium name="EnsemblPlants"/>
        </authorList>
    </citation>
    <scope>IDENTIFICATION</scope>
</reference>
<evidence type="ECO:0000313" key="3">
    <source>
        <dbReference type="Proteomes" id="UP000006727"/>
    </source>
</evidence>
<gene>
    <name evidence="1" type="ORF">PHYPA_030563</name>
</gene>
<sequence>MIQPTLLRRNLPLSVVETSPHMLFSLPDDLPLNSEPYLRVGDLLLDAARGVLTKKPSTHKFSQRFSNLHFWDDSFPEKLLDHRFQCIRKDLSYNLA</sequence>
<dbReference type="Gramene" id="Pp3c26_12375V3.1">
    <property type="protein sequence ID" value="PAC:32917947.CDS.1"/>
    <property type="gene ID" value="Pp3c26_12375"/>
</dbReference>
<keyword evidence="3" id="KW-1185">Reference proteome</keyword>
<organism evidence="1">
    <name type="scientific">Physcomitrium patens</name>
    <name type="common">Spreading-leaved earth moss</name>
    <name type="synonym">Physcomitrella patens</name>
    <dbReference type="NCBI Taxonomy" id="3218"/>
    <lineage>
        <taxon>Eukaryota</taxon>
        <taxon>Viridiplantae</taxon>
        <taxon>Streptophyta</taxon>
        <taxon>Embryophyta</taxon>
        <taxon>Bryophyta</taxon>
        <taxon>Bryophytina</taxon>
        <taxon>Bryopsida</taxon>
        <taxon>Funariidae</taxon>
        <taxon>Funariales</taxon>
        <taxon>Funariaceae</taxon>
        <taxon>Physcomitrium</taxon>
    </lineage>
</organism>